<gene>
    <name evidence="2" type="ORF">TCARB_0846</name>
</gene>
<feature type="compositionally biased region" description="Basic and acidic residues" evidence="1">
    <location>
        <begin position="1"/>
        <end position="11"/>
    </location>
</feature>
<accession>A0A3G1A6U7</accession>
<evidence type="ECO:0000256" key="1">
    <source>
        <dbReference type="SAM" id="MobiDB-lite"/>
    </source>
</evidence>
<dbReference type="KEGG" id="tcb:TCARB_0846"/>
<dbReference type="AlphaFoldDB" id="A0A3G1A6U7"/>
<protein>
    <submittedName>
        <fullName evidence="2">Uncharacterized protein</fullName>
    </submittedName>
</protein>
<dbReference type="EMBL" id="CP007493">
    <property type="protein sequence ID" value="AJB41898.1"/>
    <property type="molecule type" value="Genomic_DNA"/>
</dbReference>
<feature type="region of interest" description="Disordered" evidence="1">
    <location>
        <begin position="1"/>
        <end position="20"/>
    </location>
</feature>
<evidence type="ECO:0000313" key="2">
    <source>
        <dbReference type="EMBL" id="AJB41898.1"/>
    </source>
</evidence>
<name>A0A3G1A6U7_9CREN</name>
<proteinExistence type="predicted"/>
<reference evidence="3" key="1">
    <citation type="book" date="2010" name="EXTREMOPHILES" publisher="0:0-0">
        <title>Complete genome sequences of ten hyperthermophilic archaea reveal their metabolic capabilities and possible ecological roles.</title>
        <editorList>
            <person name="?"/>
        </editorList>
        <authorList>
            <person name="Ravin N.V."/>
            <person name="Mardanov A.V."/>
            <person name="Bonch-Osmolovskaya E.A."/>
            <person name="Skryabin K.G."/>
        </authorList>
    </citation>
    <scope>NUCLEOTIDE SEQUENCE [LARGE SCALE GENOMIC DNA]</scope>
    <source>
        <strain evidence="3">1505</strain>
    </source>
</reference>
<evidence type="ECO:0000313" key="3">
    <source>
        <dbReference type="Proteomes" id="UP000266720"/>
    </source>
</evidence>
<organism evidence="2 3">
    <name type="scientific">Thermofilum adornatum 1505</name>
    <dbReference type="NCBI Taxonomy" id="697581"/>
    <lineage>
        <taxon>Archaea</taxon>
        <taxon>Thermoproteota</taxon>
        <taxon>Thermoprotei</taxon>
        <taxon>Thermofilales</taxon>
        <taxon>Thermofilaceae</taxon>
        <taxon>Thermofilum</taxon>
    </lineage>
</organism>
<sequence>MLAETRFRERAPGFTTKLSKDSKEHRKYKYERYDSKYLGG</sequence>
<dbReference type="Proteomes" id="UP000266720">
    <property type="component" value="Chromosome"/>
</dbReference>